<dbReference type="OrthoDB" id="1291858at2759"/>
<dbReference type="Gene3D" id="2.130.10.10">
    <property type="entry name" value="YVTN repeat-like/Quinoprotein amine dehydrogenase"/>
    <property type="match status" value="1"/>
</dbReference>
<dbReference type="InterPro" id="IPR057854">
    <property type="entry name" value="TPR_WDR11"/>
</dbReference>
<evidence type="ECO:0000259" key="2">
    <source>
        <dbReference type="Pfam" id="PF23751"/>
    </source>
</evidence>
<reference evidence="4" key="1">
    <citation type="submission" date="2019-07" db="EMBL/GenBank/DDBJ databases">
        <title>Annotation for the trematode Paragonimus miyazaki's.</title>
        <authorList>
            <person name="Choi Y.-J."/>
        </authorList>
    </citation>
    <scope>NUCLEOTIDE SEQUENCE</scope>
    <source>
        <strain evidence="4">Japan</strain>
    </source>
</reference>
<accession>A0A8S9Z1I9</accession>
<dbReference type="GO" id="GO:0005737">
    <property type="term" value="C:cytoplasm"/>
    <property type="evidence" value="ECO:0007669"/>
    <property type="project" value="TreeGrafter"/>
</dbReference>
<dbReference type="Pfam" id="PF23753">
    <property type="entry name" value="TPR_WDR11"/>
    <property type="match status" value="1"/>
</dbReference>
<evidence type="ECO:0000313" key="5">
    <source>
        <dbReference type="Proteomes" id="UP000822476"/>
    </source>
</evidence>
<dbReference type="SMART" id="SM00320">
    <property type="entry name" value="WD40"/>
    <property type="match status" value="5"/>
</dbReference>
<dbReference type="Proteomes" id="UP000822476">
    <property type="component" value="Unassembled WGS sequence"/>
</dbReference>
<dbReference type="InterPro" id="IPR057852">
    <property type="entry name" value="Beta-prop_WDR11_1st"/>
</dbReference>
<dbReference type="PANTHER" id="PTHR14593">
    <property type="entry name" value="WD REPEAT-CONTAINING PROTEIN 11"/>
    <property type="match status" value="1"/>
</dbReference>
<sequence>MLNKFGRISTMRPRVLSVGISRDSPCSIDYGWRGLLACGCFSTVIILDPTCAKSVQSLQGHRSSIIIVTWAPENYYHDHKNPYCLRLASADDAGVIIIWDVVNASVITEFSEPGCDVVDLQWVQNQNISRDLLFALHSKGKCILWNAQTQMQLWKTNVDESFVSFSMDPFSLNDLLFSGPSVISVVNNFSLSNPFDEGRKLDVTSYVGGVSNHSLTARTNMASKNILHELFNSLNNEKSIPENEELSDSVLASRGKCIKICYHGYRKDWAVFMFRREIIIVSLCVSQPISTIQLDRTTPSFLNVYCCHQRDVLICLHENGGLSVYAISGLAQPVNRIAANDLTQDKTNPSCVYDLVVFVDGSRRSRQSYPFRFSVDRATELAIAVTCPDGRVQFWNLRSLPLQSMQNNSSLADTTWCLSDLLVHEPGSSRQSRERSCKHPTVYALTLLSSPQPLVSIPKLCLQMCSMYTASKADPTVCRVCPQHLIRPIASRLDCHSLVAVGNCRGSVQIWDLHSGSLWRDLQLLPVPVLGVEWLAMPCNPKSNINGDSPPNREISPLEPVPYTLGLIVHGWQPKDRPSTVSPSLNSNASDGTVGEDTALEGKNYVTLVNLSTGFTHNFRATCGENTGDAWTRSGGFGSGTPIHRGLNVKTDSSYEGPIELARVSHSGLHLALLIRNECVELWNMHLLKLTKRITFAAGAYGVTLDWYQSAAKHVEFQSGRSCEILALSQDTSSQSDASPQSIASHRKFNTNSQRESFILCTCQGSLRLVVVDGSDVDSTVISPAILRGLPATSMERISAVAWFADLLAFGTADGLVALRDLHSKRTIIRTSSSSGWFHQPDNPPSTETAQSDLRSAITVLTQSDRYGTGVRSLRFIHGSPAHSRLLALSHDSLFVWQPQDMTLLCMARFGGHLQRCLISADWANQITGPADPVLCLIVGADGALRLVQAGESGPEMTPVSVSASNNANISADQPTTRFYGSSAIPDRPDNRGLLLVPSVLPNKTALTVRHLLQHQPWNEKQTEMPLRSPPAADDLLPTESGSGDSPEDLENRGSLSHRESSQCGFELVCPPLSPGSAKVQQSADLFLKSLAKKPEVRKTFLRSNATIIERCLWTAQLFGDSYEIRFWHVVANRLLATRDCKSARYALDLSWNLLADHDVYRKSVLTNLRLLEQKRITSEHRNHCIHYLLLLGQHERAITLLLETPPESRNYGENMYRACLLAANSASGSHCSHEPAMVKPVAEDTYLSTVKLVATNFLSSGQLDAGIELLCFIGLYQDACRYLESFDCWERSVWLAKCTLPSDEINKVLRRWAAHLSSSQINRKDFAVLIYVLLNEHHAVLKLLSTMNQHQLAARYLEACLQTEALSWSSEYDDLYCTIFLEFSKILTKLDHYDSANYYCNLAGKLGCALKNEIDFLLA</sequence>
<evidence type="ECO:0000313" key="4">
    <source>
        <dbReference type="EMBL" id="KAF7259366.1"/>
    </source>
</evidence>
<dbReference type="InterPro" id="IPR036322">
    <property type="entry name" value="WD40_repeat_dom_sf"/>
</dbReference>
<dbReference type="EMBL" id="JTDE01001233">
    <property type="protein sequence ID" value="KAF7259366.1"/>
    <property type="molecule type" value="Genomic_DNA"/>
</dbReference>
<feature type="domain" description="WDR11 first beta-propeller" evidence="2">
    <location>
        <begin position="21"/>
        <end position="325"/>
    </location>
</feature>
<feature type="domain" description="WDR11 TPR" evidence="3">
    <location>
        <begin position="1180"/>
        <end position="1370"/>
    </location>
</feature>
<proteinExistence type="predicted"/>
<dbReference type="Pfam" id="PF23751">
    <property type="entry name" value="Beta-prop_WDR11_1st"/>
    <property type="match status" value="1"/>
</dbReference>
<gene>
    <name evidence="4" type="ORF">EG68_03522</name>
</gene>
<name>A0A8S9Z1I9_9TREM</name>
<evidence type="ECO:0000256" key="1">
    <source>
        <dbReference type="SAM" id="MobiDB-lite"/>
    </source>
</evidence>
<comment type="caution">
    <text evidence="4">The sequence shown here is derived from an EMBL/GenBank/DDBJ whole genome shotgun (WGS) entry which is preliminary data.</text>
</comment>
<organism evidence="4 5">
    <name type="scientific">Paragonimus skrjabini miyazakii</name>
    <dbReference type="NCBI Taxonomy" id="59628"/>
    <lineage>
        <taxon>Eukaryota</taxon>
        <taxon>Metazoa</taxon>
        <taxon>Spiralia</taxon>
        <taxon>Lophotrochozoa</taxon>
        <taxon>Platyhelminthes</taxon>
        <taxon>Trematoda</taxon>
        <taxon>Digenea</taxon>
        <taxon>Plagiorchiida</taxon>
        <taxon>Troglotremata</taxon>
        <taxon>Troglotrematidae</taxon>
        <taxon>Paragonimus</taxon>
    </lineage>
</organism>
<evidence type="ECO:0000259" key="3">
    <source>
        <dbReference type="Pfam" id="PF23753"/>
    </source>
</evidence>
<dbReference type="InterPro" id="IPR039694">
    <property type="entry name" value="WDR11"/>
</dbReference>
<dbReference type="PANTHER" id="PTHR14593:SF5">
    <property type="entry name" value="WD REPEAT-CONTAINING PROTEIN 11"/>
    <property type="match status" value="1"/>
</dbReference>
<protein>
    <recommendedName>
        <fullName evidence="6">WD repeat-containing protein 11</fullName>
    </recommendedName>
</protein>
<keyword evidence="5" id="KW-1185">Reference proteome</keyword>
<dbReference type="InterPro" id="IPR015943">
    <property type="entry name" value="WD40/YVTN_repeat-like_dom_sf"/>
</dbReference>
<dbReference type="InterPro" id="IPR001680">
    <property type="entry name" value="WD40_rpt"/>
</dbReference>
<evidence type="ECO:0008006" key="6">
    <source>
        <dbReference type="Google" id="ProtNLM"/>
    </source>
</evidence>
<dbReference type="SUPFAM" id="SSF50978">
    <property type="entry name" value="WD40 repeat-like"/>
    <property type="match status" value="2"/>
</dbReference>
<feature type="region of interest" description="Disordered" evidence="1">
    <location>
        <begin position="1017"/>
        <end position="1057"/>
    </location>
</feature>